<name>A0A934VA54_9BACT</name>
<dbReference type="Gene3D" id="2.60.120.260">
    <property type="entry name" value="Galactose-binding domain-like"/>
    <property type="match status" value="2"/>
</dbReference>
<sequence>MKKSYLLSLSAVALACFSGGWISPAAGSPEVSSLAQASNSGAASFTLSPIAGRQIRNAPIPVTIIARDSQGAVIPDYTGAPSFTAAGPSGPIEVFTPTAGGFVAGVYTGNVTIGQYAEGVVLTASADGMSVASNAFDVARGPMNRLTWAQVASPQTVDTPFSVRLRAEDAGGNLVEDFAEDVSLAALSLSPGAPTGTGTRINRDLDSHYSQSRFQCVYTPAEVGGTGPLTALAMEIGELPELPYEEFTIRVKHTSRANYDAPHPGWETDGWTVVYRGSVRIEATGWHTFPFTVPFDYDGTSNLMVDFSFNGEGWGYAGGYLASVTSDSRKIDYQTLSGDSPLTWSGESDYFSTSNELPNLRFTSYNALSPIRPATTGAFSGGVWNGVVSVPFTAGGVKLFASDGAEHRGASDGFAVEAAKPVIRPGTITETFEKLPLENAWKFTGTGTHRTEVSTYYKAHGGTRHLLMDSGTYGYSRNEATWTVDLRGLSGVTLKFWAKRGYEEYYYQTTPSPPSPFTDGADFNGVAISTNGTKWYEVQSFREIERDWTQFSVDLDSAIASLGLTYNTSFRIRFNHYERGPMDGNGLLVDDIEITSKQSPYLLKVSGPGQVREGDGPARFAVTLPSAVATDTVVNLVSSAPAKATVPGQVTVPAGRLSASFMVQPADDSLADGPKTIEIIATNPLLSGTAHPLVVLDNDGGGLAFTVPSTATTEGADPLQGTVSIAEPAVSPTTFIVTSGNTKEITVPATVTIPLGATSAPLPVTIVDDSRLDGLQSTTVTVAEPGGGLSKSVTIHVADNETLDLQLVPSTTPAPSSVNESGGGISFVASLPGGVTTASTLTFSSSSPAKIIPPAPNIIPAGNISSTATFTLVDDQVSQASEPVTLTVSSPGFNSASYVLTFLDNDPHHFTISPIASPQVLGAPIAVTVTACDPSGGPVAGFLGPVTLGAGGRSIIPTSLATFAGGVHNGTLRINEAADDVVLTVADSQGHTGTSNPFDVGPGAFQRLAWAPMPSTRPPASNIPVALKAVDAGGNVDPSVNGPVTLRALTPVPAFTVGEGEGSTWYFLFTFYERCRSQVIYLADEIGGKRTLGGIALNVKSGADGQKLTNFTIRLKTTTRGQMDPSAGWDGDGWTVVHKSTPILSGNGWVTLLFDVPFEYDGQENLLVDYSYNSPSDFSLVDWTADYHDGENRVLYGYSSSSTDPLSWSGPGNTGYTSSYLPQTRFLTLQPVAANLPASSEISGGTWNGLVSFTGNIDRVFLEAVDSSGHYAFSDALRIGAPALPAKTSLPFSDGFETGTLSSAWETSATGRGSVRVASTDTPHTGTGHAVSDTTYDDARTELTLPLDLTGHTGVVLDFWAKRFDSTDDGPPSAPFTEGADFDGVAMSADGNHWYEIQPLRGMTAKTWTRFTVDLDAAAAAHGLVYTSDFRIRFNQFGDSSAPYDGLAIDDVSVTGNAPGRLTLGLPDWMGENSGIEEGSVQLPSAVATDTVVELASSSPLALTVPSSVIIPAGETGVTFNVTAVNNSTLNGPLRVNVTGTAVNLAPATAAVELRDDESGTPALSAPDAVYENENSGSATLTISTPATGALVFSLTSSLPATVQVPATVRIPSGQTSVSFPLNVVPDYKFTGPREALLSASLDGWPTATAPVTVLDEQSRPFNWSPSSTDFAVEGDTRDVRIIAHGIVSEDLVLTLSSSDTSRLTLPATATIPAGTQMVSVPITGVDNNAVEGDRTVTITASTGGHLIDTRDLQVRDNDAHRFTFDPVHPRQFSGQAFPVSVSAYDLEDRLISNYWETLPITATGDSGTLGISPATLSFSGGVAVANMTINTVSENVRLRVSPDAVPSATSGAFSVMATGPAKYNWSTISATKTAGTPFTATITARDAGNNLMSGHTGFVALSTFVAERVIGQGTNYSEQFPLSGNYPNARTQSIYLPGEVGPANTLSSLSFYVAVNPPGYPASPPVTAAWTIRMKHTTLASHTARTWDNSGWTTVFSGNQTLPESGWATFHFSTPFAYNGTSNLLVEFIHAGANSSYRKVVRNYPATVNRTLFGISSSGGSPVNWSGSNPSAYPVNAMPQIKLNSGIAGGPVAPSTVLLTNGVWTGSLSIGKVTPSFSIVATDLNGMTGKSNNFSVVSSPDSDGDGLPNFWETANGLASNDAAAHAGAMGDLDGDGVPNLLEYAFNLDPSAAGTTGLPSSVTMANPVDGGDYLEFTYRRRLGAAGVSYIIETSADCKTWSAAATQYETAAGPLPTGDGVTETVTVRILPKITATAVRFARLRVAAP</sequence>
<evidence type="ECO:0000313" key="3">
    <source>
        <dbReference type="EMBL" id="MBK1814014.1"/>
    </source>
</evidence>
<evidence type="ECO:0000256" key="2">
    <source>
        <dbReference type="SAM" id="SignalP"/>
    </source>
</evidence>
<dbReference type="SUPFAM" id="SSF141072">
    <property type="entry name" value="CalX-like"/>
    <property type="match status" value="1"/>
</dbReference>
<dbReference type="InterPro" id="IPR038081">
    <property type="entry name" value="CalX-like_sf"/>
</dbReference>
<keyword evidence="4" id="KW-1185">Reference proteome</keyword>
<gene>
    <name evidence="3" type="ORF">JIN84_00135</name>
</gene>
<feature type="compositionally biased region" description="Polar residues" evidence="1">
    <location>
        <begin position="1312"/>
        <end position="1325"/>
    </location>
</feature>
<dbReference type="PROSITE" id="PS51257">
    <property type="entry name" value="PROKAR_LIPOPROTEIN"/>
    <property type="match status" value="1"/>
</dbReference>
<protein>
    <submittedName>
        <fullName evidence="3">Uncharacterized protein</fullName>
    </submittedName>
</protein>
<organism evidence="3 4">
    <name type="scientific">Luteolibacter yonseiensis</name>
    <dbReference type="NCBI Taxonomy" id="1144680"/>
    <lineage>
        <taxon>Bacteria</taxon>
        <taxon>Pseudomonadati</taxon>
        <taxon>Verrucomicrobiota</taxon>
        <taxon>Verrucomicrobiia</taxon>
        <taxon>Verrucomicrobiales</taxon>
        <taxon>Verrucomicrobiaceae</taxon>
        <taxon>Luteolibacter</taxon>
    </lineage>
</organism>
<feature type="signal peptide" evidence="2">
    <location>
        <begin position="1"/>
        <end position="25"/>
    </location>
</feature>
<proteinExistence type="predicted"/>
<reference evidence="3" key="1">
    <citation type="submission" date="2021-01" db="EMBL/GenBank/DDBJ databases">
        <title>Modified the classification status of verrucomicrobia.</title>
        <authorList>
            <person name="Feng X."/>
        </authorList>
    </citation>
    <scope>NUCLEOTIDE SEQUENCE</scope>
    <source>
        <strain evidence="3">JCM 18052</strain>
    </source>
</reference>
<dbReference type="RefSeq" id="WP_200348980.1">
    <property type="nucleotide sequence ID" value="NZ_BAABHZ010000005.1"/>
</dbReference>
<evidence type="ECO:0000313" key="4">
    <source>
        <dbReference type="Proteomes" id="UP000600139"/>
    </source>
</evidence>
<feature type="chain" id="PRO_5037898167" evidence="2">
    <location>
        <begin position="26"/>
        <end position="2287"/>
    </location>
</feature>
<accession>A0A934VA54</accession>
<dbReference type="EMBL" id="JAENIK010000001">
    <property type="protein sequence ID" value="MBK1814014.1"/>
    <property type="molecule type" value="Genomic_DNA"/>
</dbReference>
<evidence type="ECO:0000256" key="1">
    <source>
        <dbReference type="SAM" id="MobiDB-lite"/>
    </source>
</evidence>
<comment type="caution">
    <text evidence="3">The sequence shown here is derived from an EMBL/GenBank/DDBJ whole genome shotgun (WGS) entry which is preliminary data.</text>
</comment>
<keyword evidence="2" id="KW-0732">Signal</keyword>
<dbReference type="Proteomes" id="UP000600139">
    <property type="component" value="Unassembled WGS sequence"/>
</dbReference>
<feature type="region of interest" description="Disordered" evidence="1">
    <location>
        <begin position="1312"/>
        <end position="1333"/>
    </location>
</feature>